<evidence type="ECO:0000313" key="2">
    <source>
        <dbReference type="EMBL" id="GFN86462.1"/>
    </source>
</evidence>
<feature type="region of interest" description="Disordered" evidence="1">
    <location>
        <begin position="42"/>
        <end position="154"/>
    </location>
</feature>
<keyword evidence="3" id="KW-1185">Reference proteome</keyword>
<dbReference type="EMBL" id="BLXT01001518">
    <property type="protein sequence ID" value="GFN86462.1"/>
    <property type="molecule type" value="Genomic_DNA"/>
</dbReference>
<sequence length="154" mass="17790">MPTMYPGFDLITACKRCSDIFNNFLDVARPNKLFHQLAEHDYTDRPSDKDRSTKFQSSRTHNFEVDSGLESINNVTEVEVSEVSTKMWRKRLRGKEKLSLLGKSRGQEQQNNNNSHNKNNNNDNNNNDNNNNNNNNNNNDSNNNNNTKKSKINK</sequence>
<comment type="caution">
    <text evidence="2">The sequence shown here is derived from an EMBL/GenBank/DDBJ whole genome shotgun (WGS) entry which is preliminary data.</text>
</comment>
<feature type="compositionally biased region" description="Basic and acidic residues" evidence="1">
    <location>
        <begin position="42"/>
        <end position="53"/>
    </location>
</feature>
<evidence type="ECO:0000313" key="3">
    <source>
        <dbReference type="Proteomes" id="UP000735302"/>
    </source>
</evidence>
<dbReference type="Proteomes" id="UP000735302">
    <property type="component" value="Unassembled WGS sequence"/>
</dbReference>
<name>A0AAV3YV78_9GAST</name>
<feature type="compositionally biased region" description="Low complexity" evidence="1">
    <location>
        <begin position="111"/>
        <end position="147"/>
    </location>
</feature>
<organism evidence="2 3">
    <name type="scientific">Plakobranchus ocellatus</name>
    <dbReference type="NCBI Taxonomy" id="259542"/>
    <lineage>
        <taxon>Eukaryota</taxon>
        <taxon>Metazoa</taxon>
        <taxon>Spiralia</taxon>
        <taxon>Lophotrochozoa</taxon>
        <taxon>Mollusca</taxon>
        <taxon>Gastropoda</taxon>
        <taxon>Heterobranchia</taxon>
        <taxon>Euthyneura</taxon>
        <taxon>Panpulmonata</taxon>
        <taxon>Sacoglossa</taxon>
        <taxon>Placobranchoidea</taxon>
        <taxon>Plakobranchidae</taxon>
        <taxon>Plakobranchus</taxon>
    </lineage>
</organism>
<gene>
    <name evidence="2" type="ORF">PoB_001296800</name>
</gene>
<proteinExistence type="predicted"/>
<protein>
    <submittedName>
        <fullName evidence="2">Uncharacterized protein</fullName>
    </submittedName>
</protein>
<dbReference type="AlphaFoldDB" id="A0AAV3YV78"/>
<reference evidence="2 3" key="1">
    <citation type="journal article" date="2021" name="Elife">
        <title>Chloroplast acquisition without the gene transfer in kleptoplastic sea slugs, Plakobranchus ocellatus.</title>
        <authorList>
            <person name="Maeda T."/>
            <person name="Takahashi S."/>
            <person name="Yoshida T."/>
            <person name="Shimamura S."/>
            <person name="Takaki Y."/>
            <person name="Nagai Y."/>
            <person name="Toyoda A."/>
            <person name="Suzuki Y."/>
            <person name="Arimoto A."/>
            <person name="Ishii H."/>
            <person name="Satoh N."/>
            <person name="Nishiyama T."/>
            <person name="Hasebe M."/>
            <person name="Maruyama T."/>
            <person name="Minagawa J."/>
            <person name="Obokata J."/>
            <person name="Shigenobu S."/>
        </authorList>
    </citation>
    <scope>NUCLEOTIDE SEQUENCE [LARGE SCALE GENOMIC DNA]</scope>
</reference>
<feature type="compositionally biased region" description="Low complexity" evidence="1">
    <location>
        <begin position="70"/>
        <end position="85"/>
    </location>
</feature>
<evidence type="ECO:0000256" key="1">
    <source>
        <dbReference type="SAM" id="MobiDB-lite"/>
    </source>
</evidence>
<accession>A0AAV3YV78</accession>